<name>A0A819CFY8_9BILA</name>
<dbReference type="GO" id="GO:0005770">
    <property type="term" value="C:late endosome"/>
    <property type="evidence" value="ECO:0007669"/>
    <property type="project" value="UniProtKB-SubCell"/>
</dbReference>
<dbReference type="Pfam" id="PF01715">
    <property type="entry name" value="IPPT"/>
    <property type="match status" value="1"/>
</dbReference>
<keyword evidence="3" id="KW-0268">Exocytosis</keyword>
<dbReference type="InterPro" id="IPR014770">
    <property type="entry name" value="Munc13_1"/>
</dbReference>
<feature type="domain" description="C2" evidence="6">
    <location>
        <begin position="500"/>
        <end position="703"/>
    </location>
</feature>
<accession>A0A819CFY8</accession>
<dbReference type="InterPro" id="IPR018022">
    <property type="entry name" value="IPT"/>
</dbReference>
<dbReference type="GO" id="GO:0099503">
    <property type="term" value="C:secretory vesicle"/>
    <property type="evidence" value="ECO:0007669"/>
    <property type="project" value="TreeGrafter"/>
</dbReference>
<dbReference type="HAMAP" id="MF_00185">
    <property type="entry name" value="IPP_trans"/>
    <property type="match status" value="1"/>
</dbReference>
<sequence>MMQQQQQQQQHISNVNGQGQPPEKKLRVAGGYNTGDPPNYDYQMASVTNFRYTTSPIVIILGATAVGKTKLSVHLSKRFNGEIINADSMQIYEGLDITTAKPTVAEKDNVPHHLFSYVNPLDHAHNVVDYRNDALPIIESVLSRSHLPYIVGGTNYYIESLLFHLNPPDPLVEQSHDQQCISLIPDLSEENLAKLTSPELHEILSIIDKPTSIRRHPNEERKIRRAIEFYRDSGGIPLSEALKKQHAESGFSYRGSFRFHRCCLLWLTCQKEELQRRINDRIKSMLDRGLIDELEKFHDKYNRTRAESGRSYDYTHGIFQAIGFKEFHDYLLLSDIERKSENGQKIFANAVERLKLSTRQYSKYQEKWLRMRLLQRVEEHSPNVYELDTTNISLWHENVEQRAEAIVNAFLKNETIPYESLPKKPTDEPAYEQNTCSTCQRVFHLKSQWLVHLKGKQHKRMRRLYEYTLHAVTSPLYTIESNRTSDQLATHVAKLFNVDPEEHEQKYMQAIKKEPCSVVLLVDVKQARDLRGEDQNGLSDPYCEITVVNIPSHHENSNGLATSSLSILSSEMPSIRKRSLSLFSCVRSSSPKDHLKPPSRKVSRRNSKSSKSSSGTHSSNQLILESLNKNRTSSVPLYRTKVKQKTLKPEWNEHVEFDIDNILDKYLRICVYDSDSERVPGLIAAVQEKRGFLQKFSGIHSFLKTGEIKDDFLGEILLDVKSLAVSDRDQWFRLEGSNQNRSNGNNSSGEILLGLKVHFKLDERNTKVRQRVSSGAALEFRRGHSTVSGIPITSSIIFRSSIFRKNFRRRNLHINDTANKALTDDFAANFSRCDSCLTPATDTDSPLLIEEYHQLTRIIMLHELEDVRQTIENPSSEIVIDWNGSLSPLSVDVLIQFRVLYNISILSHALIQLLVIMELRCSSDYAMFISQGVLVGFLKPFLHQLDLRDDGSDLDFTDYEKTAFNDILYAFVGHYNKRVNKDTPWFLPSTEAIPNIQSIFELINTLLVLKICSSQPTIRIHFEEIIKSRLQTDINDCFSVYTHAFDDKNDMQLAAAKHYLEYVTKIAKSMSMLSVYQGFFAPFNINYVKECFFGTQGVGDRLTEITICLLGNRTEYFEAHSKPTVTATSSIFDPNLIDSSRTLLNLYLYLKTIVETLPENLQTRDWEINAFKLKLIEYHKWFSPTMKFLLEGFVAFIRQVMERAVENDNELEASFIHLISIKINHFFQPSSSESTLHSESATVATNLCIRLCREWESIDYPNTDVRYTALIKLTNTICEQCQHYARRIARKLSDNSYFPDLERTQSFNVSKKLCTLVNDIEYVKSNLLSSLPNLLNFSSVIDKMNEEYESTDFQRTKVTLERLIATAENEMNDVMKLIFEHVATSFYESLRGKIRDYYEAETRNKANCMTDIHQYIDQQILQQLHEGLEIVQYSRVASAIRIKALQCFKELLPFNVPPDFYKRVLTSFDLLANYFEEVCREKSHTRGPPCDEEKAFRSILEKCALSTEQLQLMYFLHITLARSPHEYSVNHGQIAFRAAYETINDLLTIHVFILNCRHLTKMDYFGKSDPYVVLELMPSTVFQSRAKSFQTTTKKQTLNPDFNELFHWHRLPRNVLSIPGTVLHMSVWDQDVMTDDFIGECFVPLANIESLANRQSIRDVPASEIPLRRPLKNIQPSVFELIRSRIRFDPIAAQFVKDRTRVMETGTGNDDRSISSDDRHSSGSYASSVIRSMVSMLPFNMSFGFNSNSRDRSDVDDNDDDNDII</sequence>
<dbReference type="GO" id="GO:0008033">
    <property type="term" value="P:tRNA processing"/>
    <property type="evidence" value="ECO:0007669"/>
    <property type="project" value="InterPro"/>
</dbReference>
<feature type="compositionally biased region" description="Basic residues" evidence="5">
    <location>
        <begin position="597"/>
        <end position="608"/>
    </location>
</feature>
<keyword evidence="4" id="KW-0547">Nucleotide-binding</keyword>
<dbReference type="NCBIfam" id="TIGR00174">
    <property type="entry name" value="miaA"/>
    <property type="match status" value="1"/>
</dbReference>
<evidence type="ECO:0000256" key="1">
    <source>
        <dbReference type="ARBA" id="ARBA00004603"/>
    </source>
</evidence>
<dbReference type="InterPro" id="IPR000008">
    <property type="entry name" value="C2_dom"/>
</dbReference>
<dbReference type="SUPFAM" id="SSF49562">
    <property type="entry name" value="C2 domain (Calcium/lipid-binding domain, CaLB)"/>
    <property type="match status" value="2"/>
</dbReference>
<evidence type="ECO:0000259" key="7">
    <source>
        <dbReference type="PROSITE" id="PS51258"/>
    </source>
</evidence>
<dbReference type="Proteomes" id="UP000663866">
    <property type="component" value="Unassembled WGS sequence"/>
</dbReference>
<gene>
    <name evidence="8" type="ORF">OVN521_LOCUS4840</name>
</gene>
<evidence type="ECO:0000256" key="5">
    <source>
        <dbReference type="SAM" id="MobiDB-lite"/>
    </source>
</evidence>
<feature type="compositionally biased region" description="Low complexity" evidence="5">
    <location>
        <begin position="1"/>
        <end position="10"/>
    </location>
</feature>
<evidence type="ECO:0000256" key="2">
    <source>
        <dbReference type="ARBA" id="ARBA00005823"/>
    </source>
</evidence>
<reference evidence="8" key="1">
    <citation type="submission" date="2021-02" db="EMBL/GenBank/DDBJ databases">
        <authorList>
            <person name="Nowell W R."/>
        </authorList>
    </citation>
    <scope>NUCLEOTIDE SEQUENCE</scope>
</reference>
<feature type="domain" description="C2" evidence="6">
    <location>
        <begin position="1530"/>
        <end position="1659"/>
    </location>
</feature>
<dbReference type="Gene3D" id="1.10.20.140">
    <property type="match status" value="1"/>
</dbReference>
<dbReference type="InterPro" id="IPR027417">
    <property type="entry name" value="P-loop_NTPase"/>
</dbReference>
<feature type="region of interest" description="Disordered" evidence="5">
    <location>
        <begin position="588"/>
        <end position="622"/>
    </location>
</feature>
<evidence type="ECO:0000313" key="8">
    <source>
        <dbReference type="EMBL" id="CAF3817544.1"/>
    </source>
</evidence>
<dbReference type="InterPro" id="IPR052095">
    <property type="entry name" value="UNC-13_domain"/>
</dbReference>
<comment type="similarity">
    <text evidence="2">Belongs to the unc-13 family.</text>
</comment>
<feature type="compositionally biased region" description="Low complexity" evidence="5">
    <location>
        <begin position="609"/>
        <end position="619"/>
    </location>
</feature>
<evidence type="ECO:0000256" key="3">
    <source>
        <dbReference type="ARBA" id="ARBA00022483"/>
    </source>
</evidence>
<dbReference type="SUPFAM" id="SSF57667">
    <property type="entry name" value="beta-beta-alpha zinc fingers"/>
    <property type="match status" value="1"/>
</dbReference>
<dbReference type="EMBL" id="CAJOBG010000460">
    <property type="protein sequence ID" value="CAF3817544.1"/>
    <property type="molecule type" value="Genomic_DNA"/>
</dbReference>
<keyword evidence="4" id="KW-0067">ATP-binding</keyword>
<dbReference type="PANTHER" id="PTHR45999:SF4">
    <property type="entry name" value="UNC-13-4A, ISOFORM B"/>
    <property type="match status" value="1"/>
</dbReference>
<dbReference type="Gene3D" id="3.30.160.60">
    <property type="entry name" value="Classic Zinc Finger"/>
    <property type="match status" value="1"/>
</dbReference>
<dbReference type="Gene3D" id="1.10.357.50">
    <property type="match status" value="1"/>
</dbReference>
<dbReference type="GO" id="GO:0005524">
    <property type="term" value="F:ATP binding"/>
    <property type="evidence" value="ECO:0007669"/>
    <property type="project" value="UniProtKB-KW"/>
</dbReference>
<protein>
    <submittedName>
        <fullName evidence="8">Uncharacterized protein</fullName>
    </submittedName>
</protein>
<feature type="region of interest" description="Disordered" evidence="5">
    <location>
        <begin position="1703"/>
        <end position="1723"/>
    </location>
</feature>
<dbReference type="Gene3D" id="2.60.40.150">
    <property type="entry name" value="C2 domain"/>
    <property type="match status" value="2"/>
</dbReference>
<keyword evidence="9" id="KW-1185">Reference proteome</keyword>
<dbReference type="Gene3D" id="3.40.50.300">
    <property type="entry name" value="P-loop containing nucleotide triphosphate hydrolases"/>
    <property type="match status" value="1"/>
</dbReference>
<dbReference type="Pfam" id="PF00168">
    <property type="entry name" value="C2"/>
    <property type="match status" value="3"/>
</dbReference>
<feature type="compositionally biased region" description="Basic and acidic residues" evidence="5">
    <location>
        <begin position="1709"/>
        <end position="1721"/>
    </location>
</feature>
<organism evidence="8 9">
    <name type="scientific">Rotaria magnacalcarata</name>
    <dbReference type="NCBI Taxonomy" id="392030"/>
    <lineage>
        <taxon>Eukaryota</taxon>
        <taxon>Metazoa</taxon>
        <taxon>Spiralia</taxon>
        <taxon>Gnathifera</taxon>
        <taxon>Rotifera</taxon>
        <taxon>Eurotatoria</taxon>
        <taxon>Bdelloidea</taxon>
        <taxon>Philodinida</taxon>
        <taxon>Philodinidae</taxon>
        <taxon>Rotaria</taxon>
    </lineage>
</organism>
<dbReference type="PROSITE" id="PS51258">
    <property type="entry name" value="MHD1"/>
    <property type="match status" value="1"/>
</dbReference>
<dbReference type="InterPro" id="IPR013087">
    <property type="entry name" value="Znf_C2H2_type"/>
</dbReference>
<keyword evidence="4" id="KW-0808">Transferase</keyword>
<dbReference type="PROSITE" id="PS00028">
    <property type="entry name" value="ZINC_FINGER_C2H2_1"/>
    <property type="match status" value="1"/>
</dbReference>
<dbReference type="GO" id="GO:0006887">
    <property type="term" value="P:exocytosis"/>
    <property type="evidence" value="ECO:0007669"/>
    <property type="project" value="UniProtKB-KW"/>
</dbReference>
<comment type="subcellular location">
    <subcellularLocation>
        <location evidence="1">Late endosome</location>
    </subcellularLocation>
</comment>
<dbReference type="SMART" id="SM00239">
    <property type="entry name" value="C2"/>
    <property type="match status" value="2"/>
</dbReference>
<feature type="domain" description="MHD1" evidence="7">
    <location>
        <begin position="1151"/>
        <end position="1288"/>
    </location>
</feature>
<dbReference type="PANTHER" id="PTHR45999">
    <property type="entry name" value="UNC-13-4A, ISOFORM B"/>
    <property type="match status" value="1"/>
</dbReference>
<evidence type="ECO:0000256" key="4">
    <source>
        <dbReference type="RuleBase" id="RU003785"/>
    </source>
</evidence>
<evidence type="ECO:0000259" key="6">
    <source>
        <dbReference type="PROSITE" id="PS50004"/>
    </source>
</evidence>
<dbReference type="SUPFAM" id="SSF52540">
    <property type="entry name" value="P-loop containing nucleoside triphosphate hydrolases"/>
    <property type="match status" value="2"/>
</dbReference>
<dbReference type="PROSITE" id="PS50004">
    <property type="entry name" value="C2"/>
    <property type="match status" value="2"/>
</dbReference>
<comment type="caution">
    <text evidence="8">The sequence shown here is derived from an EMBL/GenBank/DDBJ whole genome shotgun (WGS) entry which is preliminary data.</text>
</comment>
<proteinExistence type="inferred from homology"/>
<dbReference type="InterPro" id="IPR035892">
    <property type="entry name" value="C2_domain_sf"/>
</dbReference>
<feature type="region of interest" description="Disordered" evidence="5">
    <location>
        <begin position="1"/>
        <end position="33"/>
    </location>
</feature>
<evidence type="ECO:0000313" key="9">
    <source>
        <dbReference type="Proteomes" id="UP000663866"/>
    </source>
</evidence>
<dbReference type="GO" id="GO:0052381">
    <property type="term" value="F:tRNA dimethylallyltransferase activity"/>
    <property type="evidence" value="ECO:0007669"/>
    <property type="project" value="InterPro"/>
</dbReference>
<dbReference type="InterPro" id="IPR036236">
    <property type="entry name" value="Znf_C2H2_sf"/>
</dbReference>
<comment type="similarity">
    <text evidence="4">Belongs to the IPP transferase family.</text>
</comment>